<evidence type="ECO:0000256" key="8">
    <source>
        <dbReference type="RuleBase" id="RU368122"/>
    </source>
</evidence>
<dbReference type="PANTHER" id="PTHR33353:SF32">
    <property type="entry name" value="ENDO-BETA-1,4-GLUCANASE D"/>
    <property type="match status" value="1"/>
</dbReference>
<sequence>MNLSLFTLALVACYSSQLAAAHTVFTTLFVNDVSQGDGTCVRMPSDPSTATFPINDLDSDSMACGFNGTRGVERVCAVNQTAKLSFLFREYADASQQGAIDPNHKGPCAVYMKRVASAINDTAVGSGWFKIWDEGYDNSTQKWCTEKLIQNNGYLSINIPSDLAGGYYLARPELLALHQADKNPPNPQFYTGCAQIYLDSAETAIPKDTVNIPGYVNIHSPSVLYNIWNPPPTPYTMAGPAPYQPGISSISNTTGSKAAKFSAYTAQQNEGLLPQDAAITNANWWGVEVASYTTEAGCWDASSDCWNQTTVCYDCAPPTGDKGCREWEAHCTAIQKGCEGGSFTGPPVIVKTEGAMTMAMTATIAPAAEQTGGVYAASSTVVSVGSLGVSEDGKCGDGNGQTCKGSLLGECCSQVGYCGSSESYCGVGCQGNFGVCG</sequence>
<dbReference type="STRING" id="999810.G2YLZ7"/>
<evidence type="ECO:0000256" key="3">
    <source>
        <dbReference type="ARBA" id="ARBA00022525"/>
    </source>
</evidence>
<evidence type="ECO:0000256" key="7">
    <source>
        <dbReference type="PROSITE-ProRule" id="PRU00261"/>
    </source>
</evidence>
<dbReference type="SMART" id="SM00270">
    <property type="entry name" value="ChtBD1"/>
    <property type="match status" value="1"/>
</dbReference>
<dbReference type="PROSITE" id="PS50941">
    <property type="entry name" value="CHIT_BIND_I_2"/>
    <property type="match status" value="1"/>
</dbReference>
<feature type="disulfide bond" evidence="7">
    <location>
        <begin position="411"/>
        <end position="425"/>
    </location>
</feature>
<evidence type="ECO:0000256" key="4">
    <source>
        <dbReference type="ARBA" id="ARBA00022669"/>
    </source>
</evidence>
<dbReference type="OrthoDB" id="5985073at2759"/>
<evidence type="ECO:0000313" key="11">
    <source>
        <dbReference type="EMBL" id="CCD52645.1"/>
    </source>
</evidence>
<dbReference type="InterPro" id="IPR005103">
    <property type="entry name" value="AA9_LPMO"/>
</dbReference>
<dbReference type="SMR" id="G2YLZ7"/>
<dbReference type="SUPFAM" id="SSF57016">
    <property type="entry name" value="Plant lectins/antimicrobial peptides"/>
    <property type="match status" value="1"/>
</dbReference>
<keyword evidence="8" id="KW-0624">Polysaccharide degradation</keyword>
<dbReference type="CDD" id="cd21175">
    <property type="entry name" value="LPMO_AA9"/>
    <property type="match status" value="1"/>
</dbReference>
<evidence type="ECO:0000256" key="9">
    <source>
        <dbReference type="SAM" id="SignalP"/>
    </source>
</evidence>
<dbReference type="GO" id="GO:0030248">
    <property type="term" value="F:cellulose binding"/>
    <property type="evidence" value="ECO:0007669"/>
    <property type="project" value="UniProtKB-UniRule"/>
</dbReference>
<comment type="function">
    <text evidence="8">Lytic polysaccharide monooxygenase (LMPO) that depolymerizes crystalline and amorphous polysaccharides via the oxidation of scissile alpha- or beta-(1-4)-glycosidic bonds, yielding C1 and/or C4 oxidation products. Catalysis by LPMOs requires the reduction of the active-site copper from Cu(II) to Cu(I) by a reducing agent and H(2)O(2) or O(2) as a cosubstrate.</text>
</comment>
<dbReference type="Proteomes" id="UP000008177">
    <property type="component" value="Unplaced contigs"/>
</dbReference>
<evidence type="ECO:0000256" key="2">
    <source>
        <dbReference type="ARBA" id="ARBA00004613"/>
    </source>
</evidence>
<dbReference type="GO" id="GO:0008061">
    <property type="term" value="F:chitin binding"/>
    <property type="evidence" value="ECO:0007669"/>
    <property type="project" value="UniProtKB-UniRule"/>
</dbReference>
<dbReference type="AlphaFoldDB" id="G2YLZ7"/>
<gene>
    <name evidence="11" type="ORF">BofuT4P0000020001</name>
</gene>
<evidence type="ECO:0000256" key="1">
    <source>
        <dbReference type="ARBA" id="ARBA00001973"/>
    </source>
</evidence>
<dbReference type="GO" id="GO:0008810">
    <property type="term" value="F:cellulase activity"/>
    <property type="evidence" value="ECO:0007669"/>
    <property type="project" value="UniProtKB-UniRule"/>
</dbReference>
<organism evidence="11 12">
    <name type="scientific">Botryotinia fuckeliana (strain T4)</name>
    <name type="common">Noble rot fungus</name>
    <name type="synonym">Botrytis cinerea</name>
    <dbReference type="NCBI Taxonomy" id="999810"/>
    <lineage>
        <taxon>Eukaryota</taxon>
        <taxon>Fungi</taxon>
        <taxon>Dikarya</taxon>
        <taxon>Ascomycota</taxon>
        <taxon>Pezizomycotina</taxon>
        <taxon>Leotiomycetes</taxon>
        <taxon>Helotiales</taxon>
        <taxon>Sclerotiniaceae</taxon>
        <taxon>Botrytis</taxon>
    </lineage>
</organism>
<evidence type="ECO:0000313" key="12">
    <source>
        <dbReference type="Proteomes" id="UP000008177"/>
    </source>
</evidence>
<keyword evidence="4 7" id="KW-0147">Chitin-binding</keyword>
<comment type="catalytic activity">
    <reaction evidence="8">
        <text>[(1-&gt;4)-beta-D-glucosyl]n+m + reduced acceptor + O2 = 4-dehydro-beta-D-glucosyl-[(1-&gt;4)-beta-D-glucosyl]n-1 + [(1-&gt;4)-beta-D-glucosyl]m + acceptor + H2O.</text>
        <dbReference type="EC" id="1.14.99.56"/>
    </reaction>
</comment>
<dbReference type="EMBL" id="FQ790344">
    <property type="protein sequence ID" value="CCD52645.1"/>
    <property type="molecule type" value="Genomic_DNA"/>
</dbReference>
<comment type="domain">
    <text evidence="8">Has a modular structure: an endo-beta-1,4-glucanase catalytic module at the N-terminus, a linker rich in serines and threonines, and a C-terminal carbohydrate-binding module (CBM).</text>
</comment>
<comment type="cofactor">
    <cofactor evidence="1">
        <name>Cu(2+)</name>
        <dbReference type="ChEBI" id="CHEBI:29036"/>
    </cofactor>
</comment>
<dbReference type="eggNOG" id="ENOG502S0DH">
    <property type="taxonomic scope" value="Eukaryota"/>
</dbReference>
<evidence type="ECO:0000259" key="10">
    <source>
        <dbReference type="PROSITE" id="PS50941"/>
    </source>
</evidence>
<dbReference type="Gene3D" id="3.30.60.10">
    <property type="entry name" value="Endochitinase-like"/>
    <property type="match status" value="1"/>
</dbReference>
<dbReference type="Pfam" id="PF03443">
    <property type="entry name" value="AA9"/>
    <property type="match status" value="1"/>
</dbReference>
<feature type="chain" id="PRO_5003440576" description="AA9 family lytic polysaccharide monooxygenase" evidence="9">
    <location>
        <begin position="22"/>
        <end position="437"/>
    </location>
</feature>
<dbReference type="InterPro" id="IPR036861">
    <property type="entry name" value="Endochitinase-like_sf"/>
</dbReference>
<dbReference type="Gene3D" id="2.70.50.70">
    <property type="match status" value="1"/>
</dbReference>
<feature type="domain" description="Chitin-binding type-1" evidence="10">
    <location>
        <begin position="392"/>
        <end position="437"/>
    </location>
</feature>
<keyword evidence="9" id="KW-0732">Signal</keyword>
<dbReference type="InterPro" id="IPR001002">
    <property type="entry name" value="Chitin-bd_1"/>
</dbReference>
<keyword evidence="6" id="KW-0325">Glycoprotein</keyword>
<dbReference type="CDD" id="cd11618">
    <property type="entry name" value="ChtBD1_1"/>
    <property type="match status" value="1"/>
</dbReference>
<keyword evidence="8" id="KW-0119">Carbohydrate metabolism</keyword>
<protein>
    <recommendedName>
        <fullName evidence="8">AA9 family lytic polysaccharide monooxygenase</fullName>
        <ecNumber evidence="8">1.14.99.56</ecNumber>
    </recommendedName>
    <alternativeName>
        <fullName evidence="8">Endo-beta-1,4-glucanase</fullName>
    </alternativeName>
    <alternativeName>
        <fullName evidence="8">Glycosyl hydrolase 61 family protein</fullName>
    </alternativeName>
</protein>
<dbReference type="EC" id="1.14.99.56" evidence="8"/>
<dbReference type="HOGENOM" id="CLU_031730_3_1_1"/>
<evidence type="ECO:0000256" key="5">
    <source>
        <dbReference type="ARBA" id="ARBA00023157"/>
    </source>
</evidence>
<dbReference type="InParanoid" id="G2YLZ7"/>
<accession>G2YLZ7</accession>
<keyword evidence="11" id="KW-0378">Hydrolase</keyword>
<keyword evidence="8" id="KW-0136">Cellulose degradation</keyword>
<keyword evidence="3 8" id="KW-0964">Secreted</keyword>
<dbReference type="PANTHER" id="PTHR33353">
    <property type="entry name" value="PUTATIVE (AFU_ORTHOLOGUE AFUA_1G12560)-RELATED"/>
    <property type="match status" value="1"/>
</dbReference>
<dbReference type="InterPro" id="IPR049892">
    <property type="entry name" value="AA9"/>
</dbReference>
<dbReference type="GO" id="GO:0005576">
    <property type="term" value="C:extracellular region"/>
    <property type="evidence" value="ECO:0007669"/>
    <property type="project" value="UniProtKB-SubCell"/>
</dbReference>
<comment type="subcellular location">
    <subcellularLocation>
        <location evidence="2 8">Secreted</location>
    </subcellularLocation>
</comment>
<keyword evidence="5 7" id="KW-1015">Disulfide bond</keyword>
<feature type="signal peptide" evidence="9">
    <location>
        <begin position="1"/>
        <end position="21"/>
    </location>
</feature>
<dbReference type="GO" id="GO:0030245">
    <property type="term" value="P:cellulose catabolic process"/>
    <property type="evidence" value="ECO:0007669"/>
    <property type="project" value="UniProtKB-UniRule"/>
</dbReference>
<evidence type="ECO:0000256" key="6">
    <source>
        <dbReference type="ARBA" id="ARBA00023180"/>
    </source>
</evidence>
<comment type="caution">
    <text evidence="7">Lacks conserved residue(s) required for the propagation of feature annotation.</text>
</comment>
<proteinExistence type="predicted"/>
<name>G2YLZ7_BOTF4</name>
<reference evidence="12" key="1">
    <citation type="journal article" date="2011" name="PLoS Genet.">
        <title>Genomic analysis of the necrotrophic fungal pathogens Sclerotinia sclerotiorum and Botrytis cinerea.</title>
        <authorList>
            <person name="Amselem J."/>
            <person name="Cuomo C.A."/>
            <person name="van Kan J.A."/>
            <person name="Viaud M."/>
            <person name="Benito E.P."/>
            <person name="Couloux A."/>
            <person name="Coutinho P.M."/>
            <person name="de Vries R.P."/>
            <person name="Dyer P.S."/>
            <person name="Fillinger S."/>
            <person name="Fournier E."/>
            <person name="Gout L."/>
            <person name="Hahn M."/>
            <person name="Kohn L."/>
            <person name="Lapalu N."/>
            <person name="Plummer K.M."/>
            <person name="Pradier J.M."/>
            <person name="Quevillon E."/>
            <person name="Sharon A."/>
            <person name="Simon A."/>
            <person name="ten Have A."/>
            <person name="Tudzynski B."/>
            <person name="Tudzynski P."/>
            <person name="Wincker P."/>
            <person name="Andrew M."/>
            <person name="Anthouard V."/>
            <person name="Beever R.E."/>
            <person name="Beffa R."/>
            <person name="Benoit I."/>
            <person name="Bouzid O."/>
            <person name="Brault B."/>
            <person name="Chen Z."/>
            <person name="Choquer M."/>
            <person name="Collemare J."/>
            <person name="Cotton P."/>
            <person name="Danchin E.G."/>
            <person name="Da Silva C."/>
            <person name="Gautier A."/>
            <person name="Giraud C."/>
            <person name="Giraud T."/>
            <person name="Gonzalez C."/>
            <person name="Grossetete S."/>
            <person name="Guldener U."/>
            <person name="Henrissat B."/>
            <person name="Howlett B.J."/>
            <person name="Kodira C."/>
            <person name="Kretschmer M."/>
            <person name="Lappartient A."/>
            <person name="Leroch M."/>
            <person name="Levis C."/>
            <person name="Mauceli E."/>
            <person name="Neuveglise C."/>
            <person name="Oeser B."/>
            <person name="Pearson M."/>
            <person name="Poulain J."/>
            <person name="Poussereau N."/>
            <person name="Quesneville H."/>
            <person name="Rascle C."/>
            <person name="Schumacher J."/>
            <person name="Segurens B."/>
            <person name="Sexton A."/>
            <person name="Silva E."/>
            <person name="Sirven C."/>
            <person name="Soanes D.M."/>
            <person name="Talbot N.J."/>
            <person name="Templeton M."/>
            <person name="Yandava C."/>
            <person name="Yarden O."/>
            <person name="Zeng Q."/>
            <person name="Rollins J.A."/>
            <person name="Lebrun M.H."/>
            <person name="Dickman M."/>
        </authorList>
    </citation>
    <scope>NUCLEOTIDE SEQUENCE [LARGE SCALE GENOMIC DNA]</scope>
    <source>
        <strain evidence="12">T4</strain>
    </source>
</reference>